<dbReference type="PRINTS" id="PR00405">
    <property type="entry name" value="REVINTRACTNG"/>
</dbReference>
<feature type="compositionally biased region" description="Basic and acidic residues" evidence="6">
    <location>
        <begin position="279"/>
        <end position="289"/>
    </location>
</feature>
<evidence type="ECO:0000256" key="5">
    <source>
        <dbReference type="PROSITE-ProRule" id="PRU00288"/>
    </source>
</evidence>
<feature type="compositionally biased region" description="Basic and acidic residues" evidence="6">
    <location>
        <begin position="348"/>
        <end position="364"/>
    </location>
</feature>
<feature type="region of interest" description="Disordered" evidence="6">
    <location>
        <begin position="171"/>
        <end position="474"/>
    </location>
</feature>
<dbReference type="PANTHER" id="PTHR45705">
    <property type="entry name" value="FI20236P1"/>
    <property type="match status" value="1"/>
</dbReference>
<dbReference type="SMART" id="SM00105">
    <property type="entry name" value="ArfGap"/>
    <property type="match status" value="1"/>
</dbReference>
<feature type="compositionally biased region" description="Polar residues" evidence="6">
    <location>
        <begin position="550"/>
        <end position="592"/>
    </location>
</feature>
<dbReference type="PROSITE" id="PS50115">
    <property type="entry name" value="ARFGAP"/>
    <property type="match status" value="1"/>
</dbReference>
<dbReference type="OrthoDB" id="10266696at2759"/>
<keyword evidence="2" id="KW-0479">Metal-binding</keyword>
<evidence type="ECO:0000256" key="1">
    <source>
        <dbReference type="ARBA" id="ARBA00022468"/>
    </source>
</evidence>
<feature type="compositionally biased region" description="Polar residues" evidence="6">
    <location>
        <begin position="320"/>
        <end position="333"/>
    </location>
</feature>
<feature type="compositionally biased region" description="Polar residues" evidence="6">
    <location>
        <begin position="416"/>
        <end position="433"/>
    </location>
</feature>
<dbReference type="InterPro" id="IPR037278">
    <property type="entry name" value="ARFGAP/RecO"/>
</dbReference>
<name>A0A5J4WWB9_9EUKA</name>
<evidence type="ECO:0000313" key="8">
    <source>
        <dbReference type="EMBL" id="KAA6399317.1"/>
    </source>
</evidence>
<dbReference type="Pfam" id="PF01412">
    <property type="entry name" value="ArfGap"/>
    <property type="match status" value="1"/>
</dbReference>
<feature type="compositionally biased region" description="Acidic residues" evidence="6">
    <location>
        <begin position="377"/>
        <end position="387"/>
    </location>
</feature>
<evidence type="ECO:0000256" key="3">
    <source>
        <dbReference type="ARBA" id="ARBA00022771"/>
    </source>
</evidence>
<evidence type="ECO:0000259" key="7">
    <source>
        <dbReference type="PROSITE" id="PS50115"/>
    </source>
</evidence>
<dbReference type="Gene3D" id="1.10.220.150">
    <property type="entry name" value="Arf GTPase activating protein"/>
    <property type="match status" value="1"/>
</dbReference>
<sequence>MSSIDRRANENLIAILEAQLRLPGNRFCADCHAQGPRWTSTNIGIYICLSCSAIHRSMGTQYSKVKSVSMDAWRQDQVDFMLKVGNIRANSFWEAFLPQNIIRPTDTSKLGEFIRYKYITRVWVRRDIPIPRLYQPLGPNPLLPSYLSNLRSQDPPLELIGLNDDEQQQQNNTLKGKKKQLEDDSEESDKQSKRKGKKIRSKSEDNPNDIERNKKNKKIKAKKNKKKNEESQSDEEEKESSQQESKEDSSEQNESSSNNESKKKKNQKQSAKKKKKKSRSPDEIADKELPISTSPNQQLVNFIQYTSSQSQSSPQSVQSTNQLYNISPKQVSNVLLEPKINAQNSTNQDKRTKEGQDKKGEKKNNKQKKNKKKKEESDSDEDEDESTVSDNSDSNNDNSEDSDGKLKNPQKKQTQKENQIFAPSNSSSQIKSKQPSVSSPTNTPSQSQSPYPSISPLNQNRSSPSAQQQPSLLLSGQIPYQLPIQDHSIQNQNINNEQNRSNAGQSIGAPIPIFIESGNIYGSPIDTSGKGINQTKPKDFFEIITMSQSPHITPSNQQQAKDSKLSSLTSNSPGLTNESKPGQASKGPSQAEKNMLLSLFT</sequence>
<evidence type="ECO:0000256" key="2">
    <source>
        <dbReference type="ARBA" id="ARBA00022723"/>
    </source>
</evidence>
<dbReference type="SUPFAM" id="SSF57863">
    <property type="entry name" value="ArfGap/RecO-like zinc finger"/>
    <property type="match status" value="1"/>
</dbReference>
<feature type="compositionally biased region" description="Basic residues" evidence="6">
    <location>
        <begin position="262"/>
        <end position="278"/>
    </location>
</feature>
<feature type="compositionally biased region" description="Basic and acidic residues" evidence="6">
    <location>
        <begin position="239"/>
        <end position="249"/>
    </location>
</feature>
<keyword evidence="1" id="KW-0343">GTPase activation</keyword>
<keyword evidence="4" id="KW-0862">Zinc</keyword>
<gene>
    <name evidence="8" type="ORF">EZS28_005159</name>
</gene>
<dbReference type="InterPro" id="IPR001164">
    <property type="entry name" value="ArfGAP_dom"/>
</dbReference>
<feature type="compositionally biased region" description="Low complexity" evidence="6">
    <location>
        <begin position="388"/>
        <end position="397"/>
    </location>
</feature>
<keyword evidence="3 5" id="KW-0863">Zinc-finger</keyword>
<reference evidence="8 9" key="1">
    <citation type="submission" date="2019-03" db="EMBL/GenBank/DDBJ databases">
        <title>Single cell metagenomics reveals metabolic interactions within the superorganism composed of flagellate Streblomastix strix and complex community of Bacteroidetes bacteria on its surface.</title>
        <authorList>
            <person name="Treitli S.C."/>
            <person name="Kolisko M."/>
            <person name="Husnik F."/>
            <person name="Keeling P."/>
            <person name="Hampl V."/>
        </authorList>
    </citation>
    <scope>NUCLEOTIDE SEQUENCE [LARGE SCALE GENOMIC DNA]</scope>
    <source>
        <strain evidence="8">ST1C</strain>
    </source>
</reference>
<feature type="compositionally biased region" description="Low complexity" evidence="6">
    <location>
        <begin position="307"/>
        <end position="319"/>
    </location>
</feature>
<dbReference type="EMBL" id="SNRW01000778">
    <property type="protein sequence ID" value="KAA6399317.1"/>
    <property type="molecule type" value="Genomic_DNA"/>
</dbReference>
<dbReference type="GO" id="GO:0008270">
    <property type="term" value="F:zinc ion binding"/>
    <property type="evidence" value="ECO:0007669"/>
    <property type="project" value="UniProtKB-KW"/>
</dbReference>
<dbReference type="InterPro" id="IPR051718">
    <property type="entry name" value="ARF_GTPase-activating"/>
</dbReference>
<dbReference type="PANTHER" id="PTHR45705:SF1">
    <property type="entry name" value="FI20236P1"/>
    <property type="match status" value="1"/>
</dbReference>
<feature type="region of interest" description="Disordered" evidence="6">
    <location>
        <begin position="550"/>
        <end position="601"/>
    </location>
</feature>
<dbReference type="Proteomes" id="UP000324800">
    <property type="component" value="Unassembled WGS sequence"/>
</dbReference>
<feature type="compositionally biased region" description="Low complexity" evidence="6">
    <location>
        <begin position="434"/>
        <end position="474"/>
    </location>
</feature>
<accession>A0A5J4WWB9</accession>
<feature type="compositionally biased region" description="Polar residues" evidence="6">
    <location>
        <begin position="291"/>
        <end position="306"/>
    </location>
</feature>
<dbReference type="CDD" id="cd08204">
    <property type="entry name" value="ArfGap"/>
    <property type="match status" value="1"/>
</dbReference>
<dbReference type="AlphaFoldDB" id="A0A5J4WWB9"/>
<proteinExistence type="predicted"/>
<evidence type="ECO:0000256" key="4">
    <source>
        <dbReference type="ARBA" id="ARBA00022833"/>
    </source>
</evidence>
<protein>
    <submittedName>
        <fullName evidence="8">Putative ARF GTPase activator</fullName>
    </submittedName>
</protein>
<dbReference type="GO" id="GO:0005096">
    <property type="term" value="F:GTPase activator activity"/>
    <property type="evidence" value="ECO:0007669"/>
    <property type="project" value="UniProtKB-KW"/>
</dbReference>
<organism evidence="8 9">
    <name type="scientific">Streblomastix strix</name>
    <dbReference type="NCBI Taxonomy" id="222440"/>
    <lineage>
        <taxon>Eukaryota</taxon>
        <taxon>Metamonada</taxon>
        <taxon>Preaxostyla</taxon>
        <taxon>Oxymonadida</taxon>
        <taxon>Streblomastigidae</taxon>
        <taxon>Streblomastix</taxon>
    </lineage>
</organism>
<evidence type="ECO:0000256" key="6">
    <source>
        <dbReference type="SAM" id="MobiDB-lite"/>
    </source>
</evidence>
<dbReference type="FunFam" id="1.10.220.150:FF:000009">
    <property type="entry name" value="stromal membrane-associated protein 1 isoform X1"/>
    <property type="match status" value="1"/>
</dbReference>
<dbReference type="GO" id="GO:0005737">
    <property type="term" value="C:cytoplasm"/>
    <property type="evidence" value="ECO:0007669"/>
    <property type="project" value="TreeGrafter"/>
</dbReference>
<dbReference type="InterPro" id="IPR038508">
    <property type="entry name" value="ArfGAP_dom_sf"/>
</dbReference>
<feature type="domain" description="Arf-GAP" evidence="7">
    <location>
        <begin position="10"/>
        <end position="124"/>
    </location>
</feature>
<comment type="caution">
    <text evidence="8">The sequence shown here is derived from an EMBL/GenBank/DDBJ whole genome shotgun (WGS) entry which is preliminary data.</text>
</comment>
<evidence type="ECO:0000313" key="9">
    <source>
        <dbReference type="Proteomes" id="UP000324800"/>
    </source>
</evidence>
<feature type="compositionally biased region" description="Basic residues" evidence="6">
    <location>
        <begin position="214"/>
        <end position="226"/>
    </location>
</feature>
<feature type="compositionally biased region" description="Basic and acidic residues" evidence="6">
    <location>
        <begin position="201"/>
        <end position="213"/>
    </location>
</feature>